<feature type="transmembrane region" description="Helical" evidence="1">
    <location>
        <begin position="190"/>
        <end position="214"/>
    </location>
</feature>
<feature type="transmembrane region" description="Helical" evidence="1">
    <location>
        <begin position="141"/>
        <end position="160"/>
    </location>
</feature>
<dbReference type="Proteomes" id="UP001597196">
    <property type="component" value="Unassembled WGS sequence"/>
</dbReference>
<gene>
    <name evidence="3" type="ORF">ACFQ4P_12360</name>
</gene>
<evidence type="ECO:0000313" key="3">
    <source>
        <dbReference type="EMBL" id="MFD1431024.1"/>
    </source>
</evidence>
<name>A0ABW4CJI7_9LACO</name>
<keyword evidence="1" id="KW-0472">Membrane</keyword>
<evidence type="ECO:0000313" key="4">
    <source>
        <dbReference type="Proteomes" id="UP001597196"/>
    </source>
</evidence>
<accession>A0ABW4CJI7</accession>
<evidence type="ECO:0000259" key="2">
    <source>
        <dbReference type="SMART" id="SM00014"/>
    </source>
</evidence>
<dbReference type="SMART" id="SM00014">
    <property type="entry name" value="acidPPc"/>
    <property type="match status" value="1"/>
</dbReference>
<keyword evidence="1" id="KW-1133">Transmembrane helix</keyword>
<dbReference type="SUPFAM" id="SSF48317">
    <property type="entry name" value="Acid phosphatase/Vanadium-dependent haloperoxidase"/>
    <property type="match status" value="1"/>
</dbReference>
<organism evidence="3 4">
    <name type="scientific">Lacticaseibacillus mingshuiensis</name>
    <dbReference type="NCBI Taxonomy" id="2799574"/>
    <lineage>
        <taxon>Bacteria</taxon>
        <taxon>Bacillati</taxon>
        <taxon>Bacillota</taxon>
        <taxon>Bacilli</taxon>
        <taxon>Lactobacillales</taxon>
        <taxon>Lactobacillaceae</taxon>
        <taxon>Lacticaseibacillus</taxon>
    </lineage>
</organism>
<feature type="domain" description="Phosphatidic acid phosphatase type 2/haloperoxidase" evidence="2">
    <location>
        <begin position="85"/>
        <end position="205"/>
    </location>
</feature>
<keyword evidence="1" id="KW-0812">Transmembrane</keyword>
<dbReference type="PANTHER" id="PTHR14969:SF13">
    <property type="entry name" value="AT30094P"/>
    <property type="match status" value="1"/>
</dbReference>
<keyword evidence="4" id="KW-1185">Reference proteome</keyword>
<dbReference type="Pfam" id="PF01569">
    <property type="entry name" value="PAP2"/>
    <property type="match status" value="1"/>
</dbReference>
<dbReference type="Gene3D" id="1.20.144.10">
    <property type="entry name" value="Phosphatidic acid phosphatase type 2/haloperoxidase"/>
    <property type="match status" value="2"/>
</dbReference>
<feature type="transmembrane region" description="Helical" evidence="1">
    <location>
        <begin position="87"/>
        <end position="105"/>
    </location>
</feature>
<comment type="caution">
    <text evidence="3">The sequence shown here is derived from an EMBL/GenBank/DDBJ whole genome shotgun (WGS) entry which is preliminary data.</text>
</comment>
<feature type="transmembrane region" description="Helical" evidence="1">
    <location>
        <begin position="53"/>
        <end position="80"/>
    </location>
</feature>
<evidence type="ECO:0000256" key="1">
    <source>
        <dbReference type="SAM" id="Phobius"/>
    </source>
</evidence>
<protein>
    <submittedName>
        <fullName evidence="3">Phosphatase PAP2 family protein</fullName>
    </submittedName>
</protein>
<dbReference type="CDD" id="cd03392">
    <property type="entry name" value="PAP2_like_2"/>
    <property type="match status" value="1"/>
</dbReference>
<dbReference type="EMBL" id="JBHTOC010000026">
    <property type="protein sequence ID" value="MFD1431024.1"/>
    <property type="molecule type" value="Genomic_DNA"/>
</dbReference>
<dbReference type="InterPro" id="IPR000326">
    <property type="entry name" value="PAP2/HPO"/>
</dbReference>
<dbReference type="PANTHER" id="PTHR14969">
    <property type="entry name" value="SPHINGOSINE-1-PHOSPHATE PHOSPHOHYDROLASE"/>
    <property type="match status" value="1"/>
</dbReference>
<reference evidence="4" key="1">
    <citation type="journal article" date="2019" name="Int. J. Syst. Evol. Microbiol.">
        <title>The Global Catalogue of Microorganisms (GCM) 10K type strain sequencing project: providing services to taxonomists for standard genome sequencing and annotation.</title>
        <authorList>
            <consortium name="The Broad Institute Genomics Platform"/>
            <consortium name="The Broad Institute Genome Sequencing Center for Infectious Disease"/>
            <person name="Wu L."/>
            <person name="Ma J."/>
        </authorList>
    </citation>
    <scope>NUCLEOTIDE SEQUENCE [LARGE SCALE GENOMIC DNA]</scope>
    <source>
        <strain evidence="4">CCM 8980</strain>
    </source>
</reference>
<dbReference type="RefSeq" id="WP_203628581.1">
    <property type="nucleotide sequence ID" value="NZ_BOLQ01000036.1"/>
</dbReference>
<sequence>MKKRPVYPLIIAALSGLVFLILLVGVTTGQPFIPAIDKPVIAALIANRPAWLTALLIGFTTLGEPVSIVILGLILAAILYYLRKKRYAVFAFISIVLLSGGNSLVKHLVRRPRPFIADPAITPLVHIGGYSFPSGHASGTMLFWGTVILLVWSLMAPAWAKWTFTSLSLVMIIFTDISRIYVQVHYPTDVLAGASGALAGLMLIWWLMWPWLTAVTPTGWHLRRPADQRFSDGPYRQLDE</sequence>
<dbReference type="InterPro" id="IPR036938">
    <property type="entry name" value="PAP2/HPO_sf"/>
</dbReference>
<proteinExistence type="predicted"/>